<gene>
    <name evidence="3" type="primary">yhdN1</name>
    <name evidence="3" type="ORF">FEAC_01090</name>
</gene>
<dbReference type="EC" id="1.1.1.-" evidence="3"/>
<dbReference type="EMBL" id="JXUW01000001">
    <property type="protein sequence ID" value="KJE78117.1"/>
    <property type="molecule type" value="Genomic_DNA"/>
</dbReference>
<dbReference type="Gene3D" id="3.20.20.100">
    <property type="entry name" value="NADP-dependent oxidoreductase domain"/>
    <property type="match status" value="1"/>
</dbReference>
<dbReference type="GeneID" id="78371466"/>
<organism evidence="3 4">
    <name type="scientific">Ferrimicrobium acidiphilum DSM 19497</name>
    <dbReference type="NCBI Taxonomy" id="1121877"/>
    <lineage>
        <taxon>Bacteria</taxon>
        <taxon>Bacillati</taxon>
        <taxon>Actinomycetota</taxon>
        <taxon>Acidimicrobiia</taxon>
        <taxon>Acidimicrobiales</taxon>
        <taxon>Acidimicrobiaceae</taxon>
        <taxon>Ferrimicrobium</taxon>
    </lineage>
</organism>
<dbReference type="InterPro" id="IPR023210">
    <property type="entry name" value="NADP_OxRdtase_dom"/>
</dbReference>
<evidence type="ECO:0000259" key="2">
    <source>
        <dbReference type="Pfam" id="PF00248"/>
    </source>
</evidence>
<keyword evidence="1 3" id="KW-0560">Oxidoreductase</keyword>
<dbReference type="InterPro" id="IPR050523">
    <property type="entry name" value="AKR_Detox_Biosynth"/>
</dbReference>
<sequence length="304" mass="34205">MRFREVNGVRVSVIGLGTWQFGSVEWGYGREYSERIAYELVEEALDLGVNVFDTAELYGFGNSERILGRALGSHRRQAIVATKYAPILPLPGNGRKHARRSAARLGIEEIDLYQLHFPNPLFSLSAQVREFEPMLHAGDIRMVGVSNYSLGAWRRTQSEVGFPLVTNQVHLSLFSRGPVREMVPWATANDRLVVAYSPLEQGLLSGRYDIDTKPTNSRRFKRQFSDRTLVAYGRVREVMDRVARSHDATVSQVALAWVLAHESVIAIPGASSIEQLRSNVLAADLELSDDEYLDLSEVSQRMWP</sequence>
<dbReference type="PANTHER" id="PTHR43364:SF4">
    <property type="entry name" value="NAD(P)-LINKED OXIDOREDUCTASE SUPERFAMILY PROTEIN"/>
    <property type="match status" value="1"/>
</dbReference>
<evidence type="ECO:0000256" key="1">
    <source>
        <dbReference type="ARBA" id="ARBA00023002"/>
    </source>
</evidence>
<dbReference type="Proteomes" id="UP000032336">
    <property type="component" value="Unassembled WGS sequence"/>
</dbReference>
<dbReference type="STRING" id="1121877.FEAC_01090"/>
<dbReference type="RefSeq" id="WP_035388096.1">
    <property type="nucleotide sequence ID" value="NZ_JQKF01000001.1"/>
</dbReference>
<dbReference type="eggNOG" id="COG0667">
    <property type="taxonomic scope" value="Bacteria"/>
</dbReference>
<dbReference type="Pfam" id="PF00248">
    <property type="entry name" value="Aldo_ket_red"/>
    <property type="match status" value="1"/>
</dbReference>
<dbReference type="InterPro" id="IPR020471">
    <property type="entry name" value="AKR"/>
</dbReference>
<reference evidence="3 4" key="1">
    <citation type="submission" date="2015-01" db="EMBL/GenBank/DDBJ databases">
        <title>Draft genome of the acidophilic iron oxidizer Ferrimicrobium acidiphilum strain T23.</title>
        <authorList>
            <person name="Poehlein A."/>
            <person name="Eisen S."/>
            <person name="Schloemann M."/>
            <person name="Johnson B.D."/>
            <person name="Daniel R."/>
            <person name="Muehling M."/>
        </authorList>
    </citation>
    <scope>NUCLEOTIDE SEQUENCE [LARGE SCALE GENOMIC DNA]</scope>
    <source>
        <strain evidence="3 4">T23</strain>
    </source>
</reference>
<name>A0A0D8FYZ2_9ACTN</name>
<proteinExistence type="predicted"/>
<dbReference type="PRINTS" id="PR00069">
    <property type="entry name" value="ALDKETRDTASE"/>
</dbReference>
<accession>A0A0D8FYZ2</accession>
<dbReference type="AlphaFoldDB" id="A0A0D8FYZ2"/>
<dbReference type="PANTHER" id="PTHR43364">
    <property type="entry name" value="NADH-SPECIFIC METHYLGLYOXAL REDUCTASE-RELATED"/>
    <property type="match status" value="1"/>
</dbReference>
<comment type="caution">
    <text evidence="3">The sequence shown here is derived from an EMBL/GenBank/DDBJ whole genome shotgun (WGS) entry which is preliminary data.</text>
</comment>
<evidence type="ECO:0000313" key="4">
    <source>
        <dbReference type="Proteomes" id="UP000032336"/>
    </source>
</evidence>
<dbReference type="OrthoDB" id="9768793at2"/>
<dbReference type="InterPro" id="IPR036812">
    <property type="entry name" value="NAD(P)_OxRdtase_dom_sf"/>
</dbReference>
<dbReference type="GO" id="GO:0016491">
    <property type="term" value="F:oxidoreductase activity"/>
    <property type="evidence" value="ECO:0007669"/>
    <property type="project" value="UniProtKB-KW"/>
</dbReference>
<feature type="domain" description="NADP-dependent oxidoreductase" evidence="2">
    <location>
        <begin position="14"/>
        <end position="298"/>
    </location>
</feature>
<protein>
    <submittedName>
        <fullName evidence="3">General stress protein 69</fullName>
        <ecNumber evidence="3">1.1.1.-</ecNumber>
    </submittedName>
</protein>
<evidence type="ECO:0000313" key="3">
    <source>
        <dbReference type="EMBL" id="KJE78117.1"/>
    </source>
</evidence>
<dbReference type="SUPFAM" id="SSF51430">
    <property type="entry name" value="NAD(P)-linked oxidoreductase"/>
    <property type="match status" value="1"/>
</dbReference>
<keyword evidence="4" id="KW-1185">Reference proteome</keyword>